<dbReference type="Gene3D" id="3.30.750.70">
    <property type="entry name" value="4-hydroxybutyrate coenzyme like domains"/>
    <property type="match status" value="1"/>
</dbReference>
<feature type="domain" description="Acetyl-CoA hydrolase/transferase C-terminal" evidence="1">
    <location>
        <begin position="430"/>
        <end position="593"/>
    </location>
</feature>
<gene>
    <name evidence="2" type="ORF">MIZ03_2707</name>
</gene>
<dbReference type="Proteomes" id="UP000824366">
    <property type="component" value="Chromosome"/>
</dbReference>
<protein>
    <recommendedName>
        <fullName evidence="1">Acetyl-CoA hydrolase/transferase C-terminal domain-containing protein</fullName>
    </recommendedName>
</protein>
<dbReference type="PANTHER" id="PTHR21432">
    <property type="entry name" value="ACETYL-COA HYDROLASE-RELATED"/>
    <property type="match status" value="1"/>
</dbReference>
<dbReference type="InterPro" id="IPR046433">
    <property type="entry name" value="ActCoA_hydro"/>
</dbReference>
<dbReference type="SUPFAM" id="SSF100950">
    <property type="entry name" value="NagB/RpiA/CoA transferase-like"/>
    <property type="match status" value="1"/>
</dbReference>
<reference evidence="2 3" key="1">
    <citation type="journal article" date="2021" name="Microbiol. Spectr.">
        <title>A Single Bacterium Capable of Oxidation and Reduction of Iron at Circumneutral pH.</title>
        <authorList>
            <person name="Kato S."/>
            <person name="Ohkuma M."/>
        </authorList>
    </citation>
    <scope>NUCLEOTIDE SEQUENCE [LARGE SCALE GENOMIC DNA]</scope>
    <source>
        <strain evidence="2 3">MIZ03</strain>
    </source>
</reference>
<proteinExistence type="predicted"/>
<evidence type="ECO:0000313" key="3">
    <source>
        <dbReference type="Proteomes" id="UP000824366"/>
    </source>
</evidence>
<dbReference type="Gene3D" id="3.40.1080.20">
    <property type="entry name" value="Acetyl-CoA hydrolase/transferase C-terminal domain"/>
    <property type="match status" value="1"/>
</dbReference>
<evidence type="ECO:0000313" key="2">
    <source>
        <dbReference type="EMBL" id="BCO27816.1"/>
    </source>
</evidence>
<dbReference type="PANTHER" id="PTHR21432:SF20">
    <property type="entry name" value="ACETYL-COA HYDROLASE"/>
    <property type="match status" value="1"/>
</dbReference>
<name>A0ABN6DAB5_9BURK</name>
<dbReference type="EMBL" id="AP024238">
    <property type="protein sequence ID" value="BCO27816.1"/>
    <property type="molecule type" value="Genomic_DNA"/>
</dbReference>
<evidence type="ECO:0000259" key="1">
    <source>
        <dbReference type="Pfam" id="PF13336"/>
    </source>
</evidence>
<dbReference type="Pfam" id="PF13336">
    <property type="entry name" value="AcetylCoA_hyd_C"/>
    <property type="match status" value="1"/>
</dbReference>
<dbReference type="RefSeq" id="WP_223903830.1">
    <property type="nucleotide sequence ID" value="NZ_AP024238.1"/>
</dbReference>
<accession>A0ABN6DAB5</accession>
<sequence>MQTPLMIDSIDACVDHVLDTTPGDIVLGIPLGVGKPNTFVNALYHRIKANPSRKLKIITALSLVKPVGKSELERHFLKPLVERVFADYPDLEYVKDLRGPGLPPNIEVSEVFMKTGDYLGNHVAQQNYISSNYTHIARDMVSQGMNVIAQAVACRQDGEALSLSLSSNPDVILEVMEMYRASGNKITAIGVVNQQMPYMPNTAEVRPDFFDLLVTDPAGTHTVFAPPNGKVSVADYAIGLHASSLVADGGTLQIGIGSLGDAISQALILRDRHSVEYRHILEAICPDGLEGRNLDRFNEGLYGCSEMFVNGFLKLIEAGIIRREVFNDAVLQQLLNKGAIPDATVTSQTLRALLDAARVRSPLGAEDFAFLQRFGVLRPEVSLKGGQLVMGNLHCSANLLDESAFETVCQHMLGSRLLGGITMTGGFFLGPRDFYEHLRTMPAHELAKIDMTRIDFINQLYGQEELKRAQRRKARFINTTMIITLLGAAASDALESGQVVSGVGGQYNFVAMSHALPDSRLIMMLRATHSHKAGVISSIVWNYGHVTIPRHLRDIVITEYGVAELRGQPDGEVVKRLIAIADSRFQNELLKQAKAHGKLDASYQIPERYRNNFPEALQQKLKPWAQAGLLPDFPFGTDLTTEELHMVGALKKLKHASEHPAQLLSLVVKSFWENKEVPQAYLERLGLADSSSLKDALVRRLLAGNL</sequence>
<organism evidence="2 3">
    <name type="scientific">Rhodoferax lithotrophicus</name>
    <dbReference type="NCBI Taxonomy" id="2798804"/>
    <lineage>
        <taxon>Bacteria</taxon>
        <taxon>Pseudomonadati</taxon>
        <taxon>Pseudomonadota</taxon>
        <taxon>Betaproteobacteria</taxon>
        <taxon>Burkholderiales</taxon>
        <taxon>Comamonadaceae</taxon>
        <taxon>Rhodoferax</taxon>
    </lineage>
</organism>
<dbReference type="InterPro" id="IPR026888">
    <property type="entry name" value="AcetylCoA_hyd_C"/>
</dbReference>
<dbReference type="InterPro" id="IPR038460">
    <property type="entry name" value="AcetylCoA_hyd_C_sf"/>
</dbReference>
<dbReference type="Gene3D" id="3.40.1080.10">
    <property type="entry name" value="Glutaconate Coenzyme A-transferase"/>
    <property type="match status" value="1"/>
</dbReference>
<dbReference type="InterPro" id="IPR037171">
    <property type="entry name" value="NagB/RpiA_transferase-like"/>
</dbReference>
<keyword evidence="3" id="KW-1185">Reference proteome</keyword>